<gene>
    <name evidence="1" type="ORF">Csp_B15750</name>
</gene>
<dbReference type="AlphaFoldDB" id="C9YFM5"/>
<reference evidence="1" key="1">
    <citation type="journal article" date="2010" name="Nature">
        <title>The Dynamic genome of Hydra.</title>
        <authorList>
            <person name="Chapman J.A."/>
            <person name="Kirkness E.F."/>
            <person name="Simakov O."/>
            <person name="Hampson S.E."/>
            <person name="Mitros T."/>
            <person name="Weinmaier T."/>
            <person name="Rattei T."/>
            <person name="Balasubramanian P.G."/>
            <person name="Borman J."/>
            <person name="Busam D."/>
            <person name="Disbennett K."/>
            <person name="Pfannkoch C."/>
            <person name="Sumin N."/>
            <person name="Sutton G."/>
            <person name="Viswanathan L."/>
            <person name="Walenz B."/>
            <person name="Goodstein D.M."/>
            <person name="Hellsten U."/>
            <person name="Kawashima T."/>
            <person name="Prochnik S.E."/>
            <person name="Putnam N.H."/>
            <person name="Shu S."/>
            <person name="Blumberg B."/>
            <person name="Dana C.E."/>
            <person name="Gee L."/>
            <person name="Kibler D.F."/>
            <person name="Law L."/>
            <person name="Lindgens D."/>
            <person name="Martinez D.E."/>
            <person name="Peng J."/>
            <person name="Wigge P.A."/>
            <person name="Bertulat B."/>
            <person name="Guder C."/>
            <person name="Nakamura Y."/>
            <person name="Ozbek S."/>
            <person name="Watanabe H."/>
            <person name="Khalturin K."/>
            <person name="Hemmrich G."/>
            <person name="Franke A."/>
            <person name="Augustin R."/>
            <person name="Fraune S."/>
            <person name="Hayakawa E."/>
            <person name="Hayakawa S."/>
            <person name="Hirose M."/>
            <person name="Hwang J."/>
            <person name="Ikeo K."/>
            <person name="Nishimiya-Fujisawa C."/>
            <person name="Ogura A."/>
            <person name="Takahashi T."/>
            <person name="Steinmetz P.R."/>
            <person name="Zhang X."/>
            <person name="Aufschnaiter R."/>
            <person name="Eder M.K."/>
            <person name="Gorny A.K."/>
            <person name="Salvenmoser W."/>
            <person name="Heimberg A.M."/>
            <person name="Wheeler B.M."/>
            <person name="Peterson K.J."/>
            <person name="Boettger A."/>
            <person name="Tischler P."/>
            <person name="Wolf A."/>
            <person name="Gojobori T."/>
            <person name="Remington K.A."/>
            <person name="Strausberg R.L."/>
            <person name="Venter J."/>
            <person name="Technau U."/>
            <person name="Hobmayer B."/>
            <person name="Bosch T.C."/>
            <person name="Holstein T.W."/>
            <person name="Fujisawa T."/>
            <person name="Bode H.R."/>
            <person name="David C.N."/>
            <person name="Rokhsar D.S."/>
            <person name="Steele R.E."/>
        </authorList>
    </citation>
    <scope>NUCLEOTIDE SEQUENCE</scope>
</reference>
<organism evidence="1">
    <name type="scientific">Curvibacter symbiont subsp. Hydra magnipapillata</name>
    <dbReference type="NCBI Taxonomy" id="667019"/>
    <lineage>
        <taxon>Bacteria</taxon>
        <taxon>Pseudomonadati</taxon>
        <taxon>Pseudomonadota</taxon>
        <taxon>Betaproteobacteria</taxon>
        <taxon>Burkholderiales</taxon>
        <taxon>Comamonadaceae</taxon>
        <taxon>Curvibacter</taxon>
    </lineage>
</organism>
<name>C9YFM5_CURXX</name>
<sequence>MTISTLAFSLLECVLPLKWLAGDHPKSRYHTAVNHKSPTHAAQNAIPFVAADAYRTGANALSPLKPTPLRIVRVIERGHSRGNVGRMVISGRMADVCAELDRLAACEAA</sequence>
<dbReference type="EMBL" id="FN543108">
    <property type="protein sequence ID" value="CBA32782.1"/>
    <property type="molecule type" value="Genomic_DNA"/>
</dbReference>
<proteinExistence type="predicted"/>
<accession>C9YFM5</accession>
<protein>
    <submittedName>
        <fullName evidence="1">Uncharacterized protein</fullName>
    </submittedName>
</protein>
<evidence type="ECO:0000313" key="1">
    <source>
        <dbReference type="EMBL" id="CBA32782.1"/>
    </source>
</evidence>